<dbReference type="NCBIfam" id="TIGR01613">
    <property type="entry name" value="primase_Cterm"/>
    <property type="match status" value="1"/>
</dbReference>
<evidence type="ECO:0000313" key="6">
    <source>
        <dbReference type="EMBL" id="GAA3942387.1"/>
    </source>
</evidence>
<dbReference type="Pfam" id="PF08706">
    <property type="entry name" value="D5_N"/>
    <property type="match status" value="1"/>
</dbReference>
<gene>
    <name evidence="6" type="ORF">GCM10022244_57810</name>
</gene>
<dbReference type="InterPro" id="IPR014818">
    <property type="entry name" value="Phage/plasmid_primase_P4_C"/>
</dbReference>
<feature type="domain" description="SF3 helicase" evidence="5">
    <location>
        <begin position="215"/>
        <end position="375"/>
    </location>
</feature>
<evidence type="ECO:0000313" key="7">
    <source>
        <dbReference type="Proteomes" id="UP001501000"/>
    </source>
</evidence>
<organism evidence="6 7">
    <name type="scientific">Streptomyces gulbargensis</name>
    <dbReference type="NCBI Taxonomy" id="364901"/>
    <lineage>
        <taxon>Bacteria</taxon>
        <taxon>Bacillati</taxon>
        <taxon>Actinomycetota</taxon>
        <taxon>Actinomycetes</taxon>
        <taxon>Kitasatosporales</taxon>
        <taxon>Streptomycetaceae</taxon>
        <taxon>Streptomyces</taxon>
    </lineage>
</organism>
<dbReference type="SUPFAM" id="SSF52540">
    <property type="entry name" value="P-loop containing nucleoside triphosphate hydrolases"/>
    <property type="match status" value="1"/>
</dbReference>
<evidence type="ECO:0000256" key="3">
    <source>
        <dbReference type="ARBA" id="ARBA00022840"/>
    </source>
</evidence>
<keyword evidence="1" id="KW-0547">Nucleotide-binding</keyword>
<comment type="caution">
    <text evidence="6">The sequence shown here is derived from an EMBL/GenBank/DDBJ whole genome shotgun (WGS) entry which is preliminary data.</text>
</comment>
<evidence type="ECO:0000256" key="1">
    <source>
        <dbReference type="ARBA" id="ARBA00022741"/>
    </source>
</evidence>
<keyword evidence="2" id="KW-0378">Hydrolase</keyword>
<dbReference type="EMBL" id="BAABAJ010000034">
    <property type="protein sequence ID" value="GAA3942387.1"/>
    <property type="molecule type" value="Genomic_DNA"/>
</dbReference>
<keyword evidence="3" id="KW-0067">ATP-binding</keyword>
<dbReference type="PANTHER" id="PTHR35372:SF2">
    <property type="entry name" value="SF3 HELICASE DOMAIN-CONTAINING PROTEIN"/>
    <property type="match status" value="1"/>
</dbReference>
<name>A0ABP7NC54_9ACTN</name>
<dbReference type="RefSeq" id="WP_345288159.1">
    <property type="nucleotide sequence ID" value="NZ_BAABAJ010000034.1"/>
</dbReference>
<evidence type="ECO:0000259" key="5">
    <source>
        <dbReference type="PROSITE" id="PS51206"/>
    </source>
</evidence>
<dbReference type="Gene3D" id="3.40.50.300">
    <property type="entry name" value="P-loop containing nucleotide triphosphate hydrolases"/>
    <property type="match status" value="1"/>
</dbReference>
<dbReference type="PANTHER" id="PTHR35372">
    <property type="entry name" value="ATP BINDING PROTEIN-RELATED"/>
    <property type="match status" value="1"/>
</dbReference>
<dbReference type="PROSITE" id="PS51206">
    <property type="entry name" value="SF3_HELICASE_1"/>
    <property type="match status" value="1"/>
</dbReference>
<accession>A0ABP7NC54</accession>
<proteinExistence type="predicted"/>
<dbReference type="Proteomes" id="UP001501000">
    <property type="component" value="Unassembled WGS sequence"/>
</dbReference>
<feature type="region of interest" description="Disordered" evidence="4">
    <location>
        <begin position="506"/>
        <end position="555"/>
    </location>
</feature>
<dbReference type="InterPro" id="IPR045455">
    <property type="entry name" value="NrS-1_pol-like_helicase"/>
</dbReference>
<reference evidence="7" key="1">
    <citation type="journal article" date="2019" name="Int. J. Syst. Evol. Microbiol.">
        <title>The Global Catalogue of Microorganisms (GCM) 10K type strain sequencing project: providing services to taxonomists for standard genome sequencing and annotation.</title>
        <authorList>
            <consortium name="The Broad Institute Genomics Platform"/>
            <consortium name="The Broad Institute Genome Sequencing Center for Infectious Disease"/>
            <person name="Wu L."/>
            <person name="Ma J."/>
        </authorList>
    </citation>
    <scope>NUCLEOTIDE SEQUENCE [LARGE SCALE GENOMIC DNA]</scope>
    <source>
        <strain evidence="7">JCM 16956</strain>
    </source>
</reference>
<evidence type="ECO:0000256" key="4">
    <source>
        <dbReference type="SAM" id="MobiDB-lite"/>
    </source>
</evidence>
<feature type="region of interest" description="Disordered" evidence="4">
    <location>
        <begin position="32"/>
        <end position="51"/>
    </location>
</feature>
<keyword evidence="7" id="KW-1185">Reference proteome</keyword>
<dbReference type="SMART" id="SM00885">
    <property type="entry name" value="D5_N"/>
    <property type="match status" value="1"/>
</dbReference>
<dbReference type="InterPro" id="IPR051620">
    <property type="entry name" value="ORF904-like_C"/>
</dbReference>
<dbReference type="InterPro" id="IPR027417">
    <property type="entry name" value="P-loop_NTPase"/>
</dbReference>
<protein>
    <submittedName>
        <fullName evidence="6">Phage/plasmid primase, P4 family</fullName>
    </submittedName>
</protein>
<dbReference type="InterPro" id="IPR014015">
    <property type="entry name" value="Helicase_SF3_DNA-vir"/>
</dbReference>
<dbReference type="Pfam" id="PF19263">
    <property type="entry name" value="DUF5906"/>
    <property type="match status" value="1"/>
</dbReference>
<sequence>MSRADDTPRFDADAAAQQMLALDQAPTTVTLPAQTASLPPGPDTSALLPPSLTDRGNARLFVRLYQDRFRHVEGLGWHSWDGHRWKRVGGEKAALWAAGEMAEDIADTDPRGIYSNRELAHHKKRTLSTTGMKALLTQAKASPDMSVDPSTLDGDPYALCTPAGIVDLRTGQIHKADPAHDFHSRSTAVAPLPTEAPRWQRFLTDTFGDDAEGREMIDFLHLLLGYSVTGDVGAQVLPFLHGEGKNGKSVLLDTMIQILGDYADAAPPGFLMDRGSFSEHSTELTELHGRRLIVCSELKPNDKFDEARVRLLTGGDKIKARRMRQDYFSFTPTHHLWLLGNHRPEVSTGGFAFWRRIRLIPFTRTVTEDRRIDNLASELVRDEGPGILHWLIQGARRYLATRDPLEGPDRVRLATSAYATTEDHIGRFLTECCTRAGDPGDLRVEQGLLYTEYCSWCLSGEGVRPATARVFATRVRQEVGLASPADMIKSNGRKYYPGLALLADSPAAPLTSGTGPLHRTGRPPYDEEPVTPPTPTPLPRRATRPTDTTDEGLQT</sequence>
<evidence type="ECO:0000256" key="2">
    <source>
        <dbReference type="ARBA" id="ARBA00022801"/>
    </source>
</evidence>
<dbReference type="InterPro" id="IPR006500">
    <property type="entry name" value="Helicase_put_C_phage/plasmid"/>
</dbReference>